<dbReference type="Proteomes" id="UP000465778">
    <property type="component" value="Unassembled WGS sequence"/>
</dbReference>
<protein>
    <submittedName>
        <fullName evidence="1">Uncharacterized protein</fullName>
    </submittedName>
</protein>
<proteinExistence type="predicted"/>
<name>A0A800MYL2_CYTFI</name>
<comment type="caution">
    <text evidence="1">The sequence shown here is derived from an EMBL/GenBank/DDBJ whole genome shotgun (WGS) entry which is preliminary data.</text>
</comment>
<dbReference type="AlphaFoldDB" id="A0A800MYL2"/>
<dbReference type="EMBL" id="VDEM01000010">
    <property type="protein sequence ID" value="KAF0824851.1"/>
    <property type="molecule type" value="Genomic_DNA"/>
</dbReference>
<evidence type="ECO:0000313" key="1">
    <source>
        <dbReference type="EMBL" id="KAF0824851.1"/>
    </source>
</evidence>
<reference evidence="1 2" key="1">
    <citation type="journal article" date="2020" name="G3 (Bethesda)">
        <title>Whole Genome Sequencing and Comparative Genomics of Two Nematicidal Bacillus Strains Reveals a Wide Range of Possible Virulence Factors.</title>
        <authorList>
            <person name="Susic N."/>
            <person name="Janezic S."/>
            <person name="Rupnik M."/>
            <person name="Geric Stare B."/>
        </authorList>
    </citation>
    <scope>NUCLEOTIDE SEQUENCE [LARGE SCALE GENOMIC DNA]</scope>
    <source>
        <strain evidence="1 2">I-1582</strain>
    </source>
</reference>
<accession>A0A800MYL2</accession>
<sequence>MCKSGFCRHKEHYVLQHIPNYPTIHSINALCIYLSNQK</sequence>
<evidence type="ECO:0000313" key="2">
    <source>
        <dbReference type="Proteomes" id="UP000465778"/>
    </source>
</evidence>
<gene>
    <name evidence="1" type="ORF">KIS1582_1428</name>
</gene>
<organism evidence="1 2">
    <name type="scientific">Cytobacillus firmus</name>
    <name type="common">Bacillus firmus</name>
    <dbReference type="NCBI Taxonomy" id="1399"/>
    <lineage>
        <taxon>Bacteria</taxon>
        <taxon>Bacillati</taxon>
        <taxon>Bacillota</taxon>
        <taxon>Bacilli</taxon>
        <taxon>Bacillales</taxon>
        <taxon>Bacillaceae</taxon>
        <taxon>Cytobacillus</taxon>
    </lineage>
</organism>